<proteinExistence type="predicted"/>
<keyword evidence="1" id="KW-0812">Transmembrane</keyword>
<protein>
    <submittedName>
        <fullName evidence="2">Uncharacterized protein</fullName>
    </submittedName>
</protein>
<evidence type="ECO:0000313" key="3">
    <source>
        <dbReference type="Proteomes" id="UP001303160"/>
    </source>
</evidence>
<keyword evidence="1" id="KW-1133">Transmembrane helix</keyword>
<reference evidence="2" key="1">
    <citation type="journal article" date="2023" name="Mol. Phylogenet. Evol.">
        <title>Genome-scale phylogeny and comparative genomics of the fungal order Sordariales.</title>
        <authorList>
            <person name="Hensen N."/>
            <person name="Bonometti L."/>
            <person name="Westerberg I."/>
            <person name="Brannstrom I.O."/>
            <person name="Guillou S."/>
            <person name="Cros-Aarteil S."/>
            <person name="Calhoun S."/>
            <person name="Haridas S."/>
            <person name="Kuo A."/>
            <person name="Mondo S."/>
            <person name="Pangilinan J."/>
            <person name="Riley R."/>
            <person name="LaButti K."/>
            <person name="Andreopoulos B."/>
            <person name="Lipzen A."/>
            <person name="Chen C."/>
            <person name="Yan M."/>
            <person name="Daum C."/>
            <person name="Ng V."/>
            <person name="Clum A."/>
            <person name="Steindorff A."/>
            <person name="Ohm R.A."/>
            <person name="Martin F."/>
            <person name="Silar P."/>
            <person name="Natvig D.O."/>
            <person name="Lalanne C."/>
            <person name="Gautier V."/>
            <person name="Ament-Velasquez S.L."/>
            <person name="Kruys A."/>
            <person name="Hutchinson M.I."/>
            <person name="Powell A.J."/>
            <person name="Barry K."/>
            <person name="Miller A.N."/>
            <person name="Grigoriev I.V."/>
            <person name="Debuchy R."/>
            <person name="Gladieux P."/>
            <person name="Hiltunen Thoren M."/>
            <person name="Johannesson H."/>
        </authorList>
    </citation>
    <scope>NUCLEOTIDE SEQUENCE</scope>
    <source>
        <strain evidence="2">CBS 315.58</strain>
    </source>
</reference>
<keyword evidence="1" id="KW-0472">Membrane</keyword>
<sequence length="85" mass="9815">MLYAYFAVLVILSRTCVGRGVPKLLDFSWASLYTITPLHHYLITSLPHYLITSLYHCPITPLLLFTISSLLLFRHYPFSPCRLLT</sequence>
<dbReference type="AlphaFoldDB" id="A0AAN6XJK9"/>
<accession>A0AAN6XJK9</accession>
<name>A0AAN6XJK9_9PEZI</name>
<comment type="caution">
    <text evidence="2">The sequence shown here is derived from an EMBL/GenBank/DDBJ whole genome shotgun (WGS) entry which is preliminary data.</text>
</comment>
<evidence type="ECO:0000313" key="2">
    <source>
        <dbReference type="EMBL" id="KAK4201645.1"/>
    </source>
</evidence>
<feature type="transmembrane region" description="Helical" evidence="1">
    <location>
        <begin position="53"/>
        <end position="73"/>
    </location>
</feature>
<evidence type="ECO:0000256" key="1">
    <source>
        <dbReference type="SAM" id="Phobius"/>
    </source>
</evidence>
<reference evidence="2" key="2">
    <citation type="submission" date="2023-05" db="EMBL/GenBank/DDBJ databases">
        <authorList>
            <consortium name="Lawrence Berkeley National Laboratory"/>
            <person name="Steindorff A."/>
            <person name="Hensen N."/>
            <person name="Bonometti L."/>
            <person name="Westerberg I."/>
            <person name="Brannstrom I.O."/>
            <person name="Guillou S."/>
            <person name="Cros-Aarteil S."/>
            <person name="Calhoun S."/>
            <person name="Haridas S."/>
            <person name="Kuo A."/>
            <person name="Mondo S."/>
            <person name="Pangilinan J."/>
            <person name="Riley R."/>
            <person name="Labutti K."/>
            <person name="Andreopoulos B."/>
            <person name="Lipzen A."/>
            <person name="Chen C."/>
            <person name="Yanf M."/>
            <person name="Daum C."/>
            <person name="Ng V."/>
            <person name="Clum A."/>
            <person name="Ohm R."/>
            <person name="Martin F."/>
            <person name="Silar P."/>
            <person name="Natvig D."/>
            <person name="Lalanne C."/>
            <person name="Gautier V."/>
            <person name="Ament-Velasquez S.L."/>
            <person name="Kruys A."/>
            <person name="Hutchinson M.I."/>
            <person name="Powell A.J."/>
            <person name="Barry K."/>
            <person name="Miller A.N."/>
            <person name="Grigoriev I.V."/>
            <person name="Debuchy R."/>
            <person name="Gladieux P."/>
            <person name="Thoren M.H."/>
            <person name="Johannesson H."/>
        </authorList>
    </citation>
    <scope>NUCLEOTIDE SEQUENCE</scope>
    <source>
        <strain evidence="2">CBS 315.58</strain>
    </source>
</reference>
<keyword evidence="3" id="KW-1185">Reference proteome</keyword>
<organism evidence="2 3">
    <name type="scientific">Triangularia verruculosa</name>
    <dbReference type="NCBI Taxonomy" id="2587418"/>
    <lineage>
        <taxon>Eukaryota</taxon>
        <taxon>Fungi</taxon>
        <taxon>Dikarya</taxon>
        <taxon>Ascomycota</taxon>
        <taxon>Pezizomycotina</taxon>
        <taxon>Sordariomycetes</taxon>
        <taxon>Sordariomycetidae</taxon>
        <taxon>Sordariales</taxon>
        <taxon>Podosporaceae</taxon>
        <taxon>Triangularia</taxon>
    </lineage>
</organism>
<dbReference type="Proteomes" id="UP001303160">
    <property type="component" value="Unassembled WGS sequence"/>
</dbReference>
<gene>
    <name evidence="2" type="ORF">QBC40DRAFT_52856</name>
</gene>
<dbReference type="EMBL" id="MU863905">
    <property type="protein sequence ID" value="KAK4201645.1"/>
    <property type="molecule type" value="Genomic_DNA"/>
</dbReference>